<dbReference type="SUPFAM" id="SSF52540">
    <property type="entry name" value="P-loop containing nucleoside triphosphate hydrolases"/>
    <property type="match status" value="1"/>
</dbReference>
<comment type="caution">
    <text evidence="2">The sequence shown here is derived from an EMBL/GenBank/DDBJ whole genome shotgun (WGS) entry which is preliminary data.</text>
</comment>
<dbReference type="AlphaFoldDB" id="A0A9P6CNX1"/>
<dbReference type="CDD" id="cd00882">
    <property type="entry name" value="Ras_like_GTPase"/>
    <property type="match status" value="1"/>
</dbReference>
<dbReference type="OrthoDB" id="8954335at2759"/>
<dbReference type="InterPro" id="IPR027417">
    <property type="entry name" value="P-loop_NTPase"/>
</dbReference>
<dbReference type="Proteomes" id="UP000807353">
    <property type="component" value="Unassembled WGS sequence"/>
</dbReference>
<dbReference type="EMBL" id="MU150238">
    <property type="protein sequence ID" value="KAF9467093.1"/>
    <property type="molecule type" value="Genomic_DNA"/>
</dbReference>
<protein>
    <recommendedName>
        <fullName evidence="1">G domain-containing protein</fullName>
    </recommendedName>
</protein>
<evidence type="ECO:0000259" key="1">
    <source>
        <dbReference type="Pfam" id="PF01926"/>
    </source>
</evidence>
<accession>A0A9P6CNX1</accession>
<keyword evidence="3" id="KW-1185">Reference proteome</keyword>
<organism evidence="2 3">
    <name type="scientific">Collybia nuda</name>
    <dbReference type="NCBI Taxonomy" id="64659"/>
    <lineage>
        <taxon>Eukaryota</taxon>
        <taxon>Fungi</taxon>
        <taxon>Dikarya</taxon>
        <taxon>Basidiomycota</taxon>
        <taxon>Agaricomycotina</taxon>
        <taxon>Agaricomycetes</taxon>
        <taxon>Agaricomycetidae</taxon>
        <taxon>Agaricales</taxon>
        <taxon>Tricholomatineae</taxon>
        <taxon>Clitocybaceae</taxon>
        <taxon>Collybia</taxon>
    </lineage>
</organism>
<feature type="domain" description="G" evidence="1">
    <location>
        <begin position="23"/>
        <end position="85"/>
    </location>
</feature>
<reference evidence="2" key="1">
    <citation type="submission" date="2020-11" db="EMBL/GenBank/DDBJ databases">
        <authorList>
            <consortium name="DOE Joint Genome Institute"/>
            <person name="Ahrendt S."/>
            <person name="Riley R."/>
            <person name="Andreopoulos W."/>
            <person name="Labutti K."/>
            <person name="Pangilinan J."/>
            <person name="Ruiz-Duenas F.J."/>
            <person name="Barrasa J.M."/>
            <person name="Sanchez-Garcia M."/>
            <person name="Camarero S."/>
            <person name="Miyauchi S."/>
            <person name="Serrano A."/>
            <person name="Linde D."/>
            <person name="Babiker R."/>
            <person name="Drula E."/>
            <person name="Ayuso-Fernandez I."/>
            <person name="Pacheco R."/>
            <person name="Padilla G."/>
            <person name="Ferreira P."/>
            <person name="Barriuso J."/>
            <person name="Kellner H."/>
            <person name="Castanera R."/>
            <person name="Alfaro M."/>
            <person name="Ramirez L."/>
            <person name="Pisabarro A.G."/>
            <person name="Kuo A."/>
            <person name="Tritt A."/>
            <person name="Lipzen A."/>
            <person name="He G."/>
            <person name="Yan M."/>
            <person name="Ng V."/>
            <person name="Cullen D."/>
            <person name="Martin F."/>
            <person name="Rosso M.-N."/>
            <person name="Henrissat B."/>
            <person name="Hibbett D."/>
            <person name="Martinez A.T."/>
            <person name="Grigoriev I.V."/>
        </authorList>
    </citation>
    <scope>NUCLEOTIDE SEQUENCE</scope>
    <source>
        <strain evidence="2">CBS 247.69</strain>
    </source>
</reference>
<dbReference type="Pfam" id="PF01926">
    <property type="entry name" value="MMR_HSR1"/>
    <property type="match status" value="1"/>
</dbReference>
<sequence>MTHNKVELVDSKVKKLESNDIVIALVGSSGTGKSTFVNVASTREIQNVGHSLKTETSQIRAIRISHPKTNLPIVLVDTPGFDDAKMTDTQVLSMLENWLGMTSKKKVQLSGIIYLHNVCANRNTGPSPVGNIGAYQRLCRGNAFEHVILVTTMWERVEGALGGQRESDLRNKYWYEMLQRGSATERFDKTFDSAWGILDGLALKCNEPKGTLQLVLGRGKQSSIPFPSGLGKLSTFRKMAGLALKALKS</sequence>
<dbReference type="InterPro" id="IPR006073">
    <property type="entry name" value="GTP-bd"/>
</dbReference>
<dbReference type="Gene3D" id="3.40.50.300">
    <property type="entry name" value="P-loop containing nucleotide triphosphate hydrolases"/>
    <property type="match status" value="1"/>
</dbReference>
<dbReference type="GO" id="GO:0005525">
    <property type="term" value="F:GTP binding"/>
    <property type="evidence" value="ECO:0007669"/>
    <property type="project" value="InterPro"/>
</dbReference>
<gene>
    <name evidence="2" type="ORF">BDZ94DRAFT_1318904</name>
</gene>
<proteinExistence type="predicted"/>
<evidence type="ECO:0000313" key="3">
    <source>
        <dbReference type="Proteomes" id="UP000807353"/>
    </source>
</evidence>
<evidence type="ECO:0000313" key="2">
    <source>
        <dbReference type="EMBL" id="KAF9467093.1"/>
    </source>
</evidence>
<name>A0A9P6CNX1_9AGAR</name>